<accession>A0ABV4XPR8</accession>
<evidence type="ECO:0000313" key="2">
    <source>
        <dbReference type="Proteomes" id="UP001576784"/>
    </source>
</evidence>
<name>A0ABV4XPR8_9CYAN</name>
<evidence type="ECO:0000313" key="1">
    <source>
        <dbReference type="EMBL" id="MFB2893442.1"/>
    </source>
</evidence>
<reference evidence="1 2" key="1">
    <citation type="submission" date="2024-09" db="EMBL/GenBank/DDBJ databases">
        <title>Floridaenema gen nov. (Aerosakkonemataceae, Aerosakkonematales ord. nov., Cyanobacteria) from benthic tropical and subtropical fresh waters, with the description of four new species.</title>
        <authorList>
            <person name="Moretto J.A."/>
            <person name="Berthold D.E."/>
            <person name="Lefler F.W."/>
            <person name="Huang I.-S."/>
            <person name="Laughinghouse H. IV."/>
        </authorList>
    </citation>
    <scope>NUCLEOTIDE SEQUENCE [LARGE SCALE GENOMIC DNA]</scope>
    <source>
        <strain evidence="1 2">BLCC-F50</strain>
    </source>
</reference>
<protein>
    <submittedName>
        <fullName evidence="1">Uncharacterized protein</fullName>
    </submittedName>
</protein>
<dbReference type="RefSeq" id="WP_413263101.1">
    <property type="nucleotide sequence ID" value="NZ_JBHFNR010000075.1"/>
</dbReference>
<keyword evidence="2" id="KW-1185">Reference proteome</keyword>
<dbReference type="Proteomes" id="UP001576784">
    <property type="component" value="Unassembled WGS sequence"/>
</dbReference>
<dbReference type="EMBL" id="JBHFNR010000075">
    <property type="protein sequence ID" value="MFB2893442.1"/>
    <property type="molecule type" value="Genomic_DNA"/>
</dbReference>
<sequence length="119" mass="13421">MADDYNLLGLGGLTSLVTNVKISRWGTEVLVECLYDPKGDRLPYSLLFKDCREIRWDVHDEEEVESELADLVGIHLGEAAHLKPALIHTDIFEISIIYGSFSMLQKKKEKKAIVQSTTT</sequence>
<proteinExistence type="predicted"/>
<organism evidence="1 2">
    <name type="scientific">Floridaenema flaviceps BLCC-F50</name>
    <dbReference type="NCBI Taxonomy" id="3153642"/>
    <lineage>
        <taxon>Bacteria</taxon>
        <taxon>Bacillati</taxon>
        <taxon>Cyanobacteriota</taxon>
        <taxon>Cyanophyceae</taxon>
        <taxon>Oscillatoriophycideae</taxon>
        <taxon>Aerosakkonematales</taxon>
        <taxon>Aerosakkonemataceae</taxon>
        <taxon>Floridanema</taxon>
        <taxon>Floridanema flaviceps</taxon>
    </lineage>
</organism>
<comment type="caution">
    <text evidence="1">The sequence shown here is derived from an EMBL/GenBank/DDBJ whole genome shotgun (WGS) entry which is preliminary data.</text>
</comment>
<gene>
    <name evidence="1" type="ORF">ACE1CI_11065</name>
</gene>